<keyword evidence="2" id="KW-1185">Reference proteome</keyword>
<protein>
    <recommendedName>
        <fullName evidence="3">OTU domain-containing protein</fullName>
    </recommendedName>
</protein>
<name>A0ABP9Y6C2_9FUNG</name>
<sequence>MFKIDNGDVIEGVNTKFPALNSSACTSSSPNKSKLGHLISIYDRYQVIKVYEGFDETRMLILSSVRYVEQVMNQMLVELDYEHPVCSVVLDLDDSSWDKYLSKEEIEGIDTACYYKETDGNCGFRAVNLAVFKNENA</sequence>
<organism evidence="1 2">
    <name type="scientific">Helicostylum pulchrum</name>
    <dbReference type="NCBI Taxonomy" id="562976"/>
    <lineage>
        <taxon>Eukaryota</taxon>
        <taxon>Fungi</taxon>
        <taxon>Fungi incertae sedis</taxon>
        <taxon>Mucoromycota</taxon>
        <taxon>Mucoromycotina</taxon>
        <taxon>Mucoromycetes</taxon>
        <taxon>Mucorales</taxon>
        <taxon>Mucorineae</taxon>
        <taxon>Mucoraceae</taxon>
        <taxon>Helicostylum</taxon>
    </lineage>
</organism>
<gene>
    <name evidence="1" type="ORF">HPULCUR_007748</name>
</gene>
<reference evidence="1 2" key="1">
    <citation type="submission" date="2024-04" db="EMBL/GenBank/DDBJ databases">
        <title>genome sequences of Mucor flavus KT1a and Helicostylum pulchrum KT1b strains isolation_sourced from the surface of a dry-aged beef.</title>
        <authorList>
            <person name="Toyotome T."/>
            <person name="Hosono M."/>
            <person name="Torimaru M."/>
            <person name="Fukuda K."/>
            <person name="Mikami N."/>
        </authorList>
    </citation>
    <scope>NUCLEOTIDE SEQUENCE [LARGE SCALE GENOMIC DNA]</scope>
    <source>
        <strain evidence="1 2">KT1b</strain>
    </source>
</reference>
<dbReference type="EMBL" id="BAABUJ010000022">
    <property type="protein sequence ID" value="GAA5802285.1"/>
    <property type="molecule type" value="Genomic_DNA"/>
</dbReference>
<proteinExistence type="predicted"/>
<dbReference type="Proteomes" id="UP001476247">
    <property type="component" value="Unassembled WGS sequence"/>
</dbReference>
<evidence type="ECO:0008006" key="3">
    <source>
        <dbReference type="Google" id="ProtNLM"/>
    </source>
</evidence>
<accession>A0ABP9Y6C2</accession>
<comment type="caution">
    <text evidence="1">The sequence shown here is derived from an EMBL/GenBank/DDBJ whole genome shotgun (WGS) entry which is preliminary data.</text>
</comment>
<evidence type="ECO:0000313" key="2">
    <source>
        <dbReference type="Proteomes" id="UP001476247"/>
    </source>
</evidence>
<evidence type="ECO:0000313" key="1">
    <source>
        <dbReference type="EMBL" id="GAA5802285.1"/>
    </source>
</evidence>